<dbReference type="PANTHER" id="PTHR47965">
    <property type="entry name" value="ASPARTYL PROTEASE-RELATED"/>
    <property type="match status" value="1"/>
</dbReference>
<comment type="caution">
    <text evidence="3">The sequence shown here is derived from an EMBL/GenBank/DDBJ whole genome shotgun (WGS) entry which is preliminary data.</text>
</comment>
<dbReference type="PANTHER" id="PTHR47965:SF49">
    <property type="entry name" value="EUKARYOTIC ASPARTYL PROTEASE FAMILY PROTEIN"/>
    <property type="match status" value="1"/>
</dbReference>
<keyword evidence="4" id="KW-1185">Reference proteome</keyword>
<dbReference type="EMBL" id="PJQY01000946">
    <property type="protein sequence ID" value="PQQ06631.1"/>
    <property type="molecule type" value="Genomic_DNA"/>
</dbReference>
<evidence type="ECO:0000313" key="4">
    <source>
        <dbReference type="Proteomes" id="UP000250321"/>
    </source>
</evidence>
<name>A0A314YNP3_PRUYE</name>
<dbReference type="InterPro" id="IPR001461">
    <property type="entry name" value="Aspartic_peptidase_A1"/>
</dbReference>
<dbReference type="InterPro" id="IPR021109">
    <property type="entry name" value="Peptidase_aspartic_dom_sf"/>
</dbReference>
<protein>
    <submittedName>
        <fullName evidence="3">Aspartic proteinase PCS1</fullName>
    </submittedName>
</protein>
<dbReference type="SUPFAM" id="SSF50630">
    <property type="entry name" value="Acid proteases"/>
    <property type="match status" value="1"/>
</dbReference>
<dbReference type="InterPro" id="IPR033121">
    <property type="entry name" value="PEPTIDASE_A1"/>
</dbReference>
<evidence type="ECO:0000259" key="2">
    <source>
        <dbReference type="PROSITE" id="PS51767"/>
    </source>
</evidence>
<accession>A0A314YNP3</accession>
<dbReference type="AlphaFoldDB" id="A0A314YNP3"/>
<dbReference type="InterPro" id="IPR032799">
    <property type="entry name" value="TAXi_C"/>
</dbReference>
<dbReference type="PROSITE" id="PS51767">
    <property type="entry name" value="PEPTIDASE_A1"/>
    <property type="match status" value="1"/>
</dbReference>
<organism evidence="3 4">
    <name type="scientific">Prunus yedoensis var. nudiflora</name>
    <dbReference type="NCBI Taxonomy" id="2094558"/>
    <lineage>
        <taxon>Eukaryota</taxon>
        <taxon>Viridiplantae</taxon>
        <taxon>Streptophyta</taxon>
        <taxon>Embryophyta</taxon>
        <taxon>Tracheophyta</taxon>
        <taxon>Spermatophyta</taxon>
        <taxon>Magnoliopsida</taxon>
        <taxon>eudicotyledons</taxon>
        <taxon>Gunneridae</taxon>
        <taxon>Pentapetalae</taxon>
        <taxon>rosids</taxon>
        <taxon>fabids</taxon>
        <taxon>Rosales</taxon>
        <taxon>Rosaceae</taxon>
        <taxon>Amygdaloideae</taxon>
        <taxon>Amygdaleae</taxon>
        <taxon>Prunus</taxon>
    </lineage>
</organism>
<evidence type="ECO:0000256" key="1">
    <source>
        <dbReference type="ARBA" id="ARBA00007447"/>
    </source>
</evidence>
<dbReference type="GO" id="GO:0004190">
    <property type="term" value="F:aspartic-type endopeptidase activity"/>
    <property type="evidence" value="ECO:0007669"/>
    <property type="project" value="InterPro"/>
</dbReference>
<dbReference type="GO" id="GO:0006508">
    <property type="term" value="P:proteolysis"/>
    <property type="evidence" value="ECO:0007669"/>
    <property type="project" value="InterPro"/>
</dbReference>
<gene>
    <name evidence="3" type="ORF">Pyn_29727</name>
</gene>
<evidence type="ECO:0000313" key="3">
    <source>
        <dbReference type="EMBL" id="PQQ06631.1"/>
    </source>
</evidence>
<reference evidence="3 4" key="1">
    <citation type="submission" date="2018-02" db="EMBL/GenBank/DDBJ databases">
        <title>Draft genome of wild Prunus yedoensis var. nudiflora.</title>
        <authorList>
            <person name="Baek S."/>
            <person name="Kim J.-H."/>
            <person name="Choi K."/>
            <person name="Kim G.-B."/>
            <person name="Cho A."/>
            <person name="Jang H."/>
            <person name="Shin C.-H."/>
            <person name="Yu H.-J."/>
            <person name="Mun J.-H."/>
        </authorList>
    </citation>
    <scope>NUCLEOTIDE SEQUENCE [LARGE SCALE GENOMIC DNA]</scope>
    <source>
        <strain evidence="4">cv. Jeju island</strain>
        <tissue evidence="3">Leaf</tissue>
    </source>
</reference>
<feature type="domain" description="Peptidase A1" evidence="2">
    <location>
        <begin position="1"/>
        <end position="134"/>
    </location>
</feature>
<dbReference type="Pfam" id="PF14541">
    <property type="entry name" value="TAXi_C"/>
    <property type="match status" value="1"/>
</dbReference>
<dbReference type="STRING" id="2094558.A0A314YNP3"/>
<sequence length="149" mass="16646">MVDSGTQFTFLLGPVYTALKNEFIQQTKPVLRVLNDPNFVFQGAMDLCFQVPMNRPSLPQLPTVTLMFQGAEMSVSGERLLYRVPGMVRGSDSVYCFTFGNSDLLGIEAFVIGHHHQQNVWMEFDLEKSRVGVAEVRCDLASQRLGLGV</sequence>
<dbReference type="Proteomes" id="UP000250321">
    <property type="component" value="Unassembled WGS sequence"/>
</dbReference>
<dbReference type="OrthoDB" id="2747330at2759"/>
<comment type="similarity">
    <text evidence="1">Belongs to the peptidase A1 family.</text>
</comment>
<dbReference type="Gene3D" id="2.40.70.10">
    <property type="entry name" value="Acid Proteases"/>
    <property type="match status" value="1"/>
</dbReference>
<proteinExistence type="inferred from homology"/>